<keyword evidence="5" id="KW-1185">Reference proteome</keyword>
<feature type="compositionally biased region" description="Polar residues" evidence="3">
    <location>
        <begin position="630"/>
        <end position="641"/>
    </location>
</feature>
<dbReference type="PROSITE" id="PS51450">
    <property type="entry name" value="LRR"/>
    <property type="match status" value="2"/>
</dbReference>
<dbReference type="PANTHER" id="PTHR24366">
    <property type="entry name" value="IG(IMMUNOGLOBULIN) AND LRR(LEUCINE RICH REPEAT) DOMAINS"/>
    <property type="match status" value="1"/>
</dbReference>
<dbReference type="SMART" id="SM00365">
    <property type="entry name" value="LRR_SD22"/>
    <property type="match status" value="6"/>
</dbReference>
<dbReference type="Pfam" id="PF13855">
    <property type="entry name" value="LRR_8"/>
    <property type="match status" value="3"/>
</dbReference>
<evidence type="ECO:0000313" key="5">
    <source>
        <dbReference type="Proteomes" id="UP000594454"/>
    </source>
</evidence>
<gene>
    <name evidence="4" type="ORF">HERILL_LOCUS3863</name>
</gene>
<dbReference type="Gene3D" id="3.80.10.10">
    <property type="entry name" value="Ribonuclease Inhibitor"/>
    <property type="match status" value="4"/>
</dbReference>
<dbReference type="InParanoid" id="A0A7R8UIN0"/>
<dbReference type="InterPro" id="IPR032675">
    <property type="entry name" value="LRR_dom_sf"/>
</dbReference>
<sequence length="731" mass="81608">MTSFVYAVWSITNIASMHCAVRPEISPCTCEPIYASNTVDLSCEKVDSFHRIVDALSDKFDSNISISLQISHSQLEDLEMRSFREMNLNLKKLKMVANNLRSVPEMPFRGLTEIGFLSLAENDLEEIPKHVLNHLPQIRTLDLARGRIKSVNHDDFKGIPDISHLVLATNQITRIDKGSFPTNLVTLHLGRNQIETLNGTLRDLSEMRTLFINMNNISSLEGELPPARELTAIFAQNNQIEKLPQSMKDLPKLDNLYLQNNKLKSFDGVFKHGRHIQHLDARNNSIEYLAEDEFQEAEVIDELDLSHNLLKSLNKSLVPIAKLRIANFSFNKMEEFSMNEIRGLENLHSFDISYNQIKRLTGRMENLVEPNTFVVDLRLNNNQLKSLDGVLMGLNKMRTLVLTHNQIERILPDDFIGLESLEFLDISHNQLLSLEETSTTYLPSLKILNAAFNNLTKLERDFHGLPTLCQANMTNNQIMSLSSELVAKTRCSNHGVPGKLEIWLENNPVMCSDTIKDLCPVVESQEARLRGHSQCFQSSPDEEICSDRPIILQAPLPLIPQILHSQLPQGPAIVQLIVPAPLAGSKTVITAEVPKPVVPILPVANTISLTTTTTTPTPEVPALNAEVTHTESTNSTPSTSVDLVPIGSSSTATSTETPEKVPSESPPDTPNKTAETREYTIEYSPMTKSEETSSSSEADDNSVHDEFPPFVQSAPDSTQLRLMPEEPPETP</sequence>
<name>A0A7R8UIN0_HERIL</name>
<evidence type="ECO:0000256" key="2">
    <source>
        <dbReference type="ARBA" id="ARBA00022737"/>
    </source>
</evidence>
<organism evidence="4 5">
    <name type="scientific">Hermetia illucens</name>
    <name type="common">Black soldier fly</name>
    <dbReference type="NCBI Taxonomy" id="343691"/>
    <lineage>
        <taxon>Eukaryota</taxon>
        <taxon>Metazoa</taxon>
        <taxon>Ecdysozoa</taxon>
        <taxon>Arthropoda</taxon>
        <taxon>Hexapoda</taxon>
        <taxon>Insecta</taxon>
        <taxon>Pterygota</taxon>
        <taxon>Neoptera</taxon>
        <taxon>Endopterygota</taxon>
        <taxon>Diptera</taxon>
        <taxon>Brachycera</taxon>
        <taxon>Stratiomyomorpha</taxon>
        <taxon>Stratiomyidae</taxon>
        <taxon>Hermetiinae</taxon>
        <taxon>Hermetia</taxon>
    </lineage>
</organism>
<dbReference type="EMBL" id="LR899010">
    <property type="protein sequence ID" value="CAD7080722.1"/>
    <property type="molecule type" value="Genomic_DNA"/>
</dbReference>
<evidence type="ECO:0000256" key="1">
    <source>
        <dbReference type="ARBA" id="ARBA00022614"/>
    </source>
</evidence>
<evidence type="ECO:0000256" key="3">
    <source>
        <dbReference type="SAM" id="MobiDB-lite"/>
    </source>
</evidence>
<dbReference type="PRINTS" id="PR00019">
    <property type="entry name" value="LEURICHRPT"/>
</dbReference>
<dbReference type="PANTHER" id="PTHR24366:SF96">
    <property type="entry name" value="LEUCINE RICH REPEAT CONTAINING 53"/>
    <property type="match status" value="1"/>
</dbReference>
<reference evidence="4 5" key="1">
    <citation type="submission" date="2020-11" db="EMBL/GenBank/DDBJ databases">
        <authorList>
            <person name="Wallbank WR R."/>
            <person name="Pardo Diaz C."/>
            <person name="Kozak K."/>
            <person name="Martin S."/>
            <person name="Jiggins C."/>
            <person name="Moest M."/>
            <person name="Warren A I."/>
            <person name="Generalovic N T."/>
            <person name="Byers J.R.P. K."/>
            <person name="Montejo-Kovacevich G."/>
            <person name="Yen C E."/>
        </authorList>
    </citation>
    <scope>NUCLEOTIDE SEQUENCE [LARGE SCALE GENOMIC DNA]</scope>
</reference>
<dbReference type="Proteomes" id="UP000594454">
    <property type="component" value="Chromosome 2"/>
</dbReference>
<dbReference type="SMART" id="SM00364">
    <property type="entry name" value="LRR_BAC"/>
    <property type="match status" value="4"/>
</dbReference>
<dbReference type="AlphaFoldDB" id="A0A7R8UIN0"/>
<dbReference type="InterPro" id="IPR003591">
    <property type="entry name" value="Leu-rich_rpt_typical-subtyp"/>
</dbReference>
<protein>
    <submittedName>
        <fullName evidence="4">Uncharacterized protein</fullName>
    </submittedName>
</protein>
<dbReference type="FunCoup" id="A0A7R8UIN0">
    <property type="interactions" value="49"/>
</dbReference>
<dbReference type="OMA" id="PTQQITT"/>
<proteinExistence type="predicted"/>
<dbReference type="OrthoDB" id="442066at2759"/>
<feature type="region of interest" description="Disordered" evidence="3">
    <location>
        <begin position="627"/>
        <end position="731"/>
    </location>
</feature>
<dbReference type="SUPFAM" id="SSF52058">
    <property type="entry name" value="L domain-like"/>
    <property type="match status" value="2"/>
</dbReference>
<keyword evidence="1" id="KW-0433">Leucine-rich repeat</keyword>
<accession>A0A7R8UIN0</accession>
<evidence type="ECO:0000313" key="4">
    <source>
        <dbReference type="EMBL" id="CAD7080722.1"/>
    </source>
</evidence>
<dbReference type="SMART" id="SM00369">
    <property type="entry name" value="LRR_TYP"/>
    <property type="match status" value="9"/>
</dbReference>
<keyword evidence="2" id="KW-0677">Repeat</keyword>
<dbReference type="InterPro" id="IPR001611">
    <property type="entry name" value="Leu-rich_rpt"/>
</dbReference>